<reference evidence="22 23" key="1">
    <citation type="submission" date="2024-07" db="EMBL/GenBank/DDBJ databases">
        <title>Section-level genome sequencing and comparative genomics of Aspergillus sections Usti and Cavernicolus.</title>
        <authorList>
            <consortium name="Lawrence Berkeley National Laboratory"/>
            <person name="Nybo J.L."/>
            <person name="Vesth T.C."/>
            <person name="Theobald S."/>
            <person name="Frisvad J.C."/>
            <person name="Larsen T.O."/>
            <person name="Kjaerboelling I."/>
            <person name="Rothschild-Mancinelli K."/>
            <person name="Lyhne E.K."/>
            <person name="Kogle M.E."/>
            <person name="Barry K."/>
            <person name="Clum A."/>
            <person name="Na H."/>
            <person name="Ledsgaard L."/>
            <person name="Lin J."/>
            <person name="Lipzen A."/>
            <person name="Kuo A."/>
            <person name="Riley R."/>
            <person name="Mondo S."/>
            <person name="LaButti K."/>
            <person name="Haridas S."/>
            <person name="Pangalinan J."/>
            <person name="Salamov A.A."/>
            <person name="Simmons B.A."/>
            <person name="Magnuson J.K."/>
            <person name="Chen J."/>
            <person name="Drula E."/>
            <person name="Henrissat B."/>
            <person name="Wiebenga A."/>
            <person name="Lubbers R.J."/>
            <person name="Gomes A.C."/>
            <person name="Makela M.R."/>
            <person name="Stajich J."/>
            <person name="Grigoriev I.V."/>
            <person name="Mortensen U.H."/>
            <person name="De vries R.P."/>
            <person name="Baker S.E."/>
            <person name="Andersen M.R."/>
        </authorList>
    </citation>
    <scope>NUCLEOTIDE SEQUENCE [LARGE SCALE GENOMIC DNA]</scope>
    <source>
        <strain evidence="22 23">CBS 600.67</strain>
    </source>
</reference>
<evidence type="ECO:0000256" key="20">
    <source>
        <dbReference type="SAM" id="SignalP"/>
    </source>
</evidence>
<name>A0ABR4HWL7_9EURO</name>
<feature type="transmembrane region" description="Helical" evidence="19">
    <location>
        <begin position="1386"/>
        <end position="1408"/>
    </location>
</feature>
<protein>
    <recommendedName>
        <fullName evidence="4">Vacuolar protein sorting/targeting protein 10</fullName>
    </recommendedName>
    <alternativeName>
        <fullName evidence="17">Carboxypeptidase Y receptor</fullName>
    </alternativeName>
    <alternativeName>
        <fullName evidence="16 18">Sortilin VPS10</fullName>
    </alternativeName>
</protein>
<keyword evidence="9" id="KW-0653">Protein transport</keyword>
<evidence type="ECO:0000256" key="4">
    <source>
        <dbReference type="ARBA" id="ARBA00015369"/>
    </source>
</evidence>
<feature type="domain" description="VPS10" evidence="21">
    <location>
        <begin position="49"/>
        <end position="668"/>
    </location>
</feature>
<evidence type="ECO:0000256" key="9">
    <source>
        <dbReference type="ARBA" id="ARBA00022927"/>
    </source>
</evidence>
<dbReference type="InterPro" id="IPR015943">
    <property type="entry name" value="WD40/YVTN_repeat-like_dom_sf"/>
</dbReference>
<comment type="caution">
    <text evidence="22">The sequence shown here is derived from an EMBL/GenBank/DDBJ whole genome shotgun (WGS) entry which is preliminary data.</text>
</comment>
<organism evidence="22 23">
    <name type="scientific">Aspergillus cavernicola</name>
    <dbReference type="NCBI Taxonomy" id="176166"/>
    <lineage>
        <taxon>Eukaryota</taxon>
        <taxon>Fungi</taxon>
        <taxon>Dikarya</taxon>
        <taxon>Ascomycota</taxon>
        <taxon>Pezizomycotina</taxon>
        <taxon>Eurotiomycetes</taxon>
        <taxon>Eurotiomycetidae</taxon>
        <taxon>Eurotiales</taxon>
        <taxon>Aspergillaceae</taxon>
        <taxon>Aspergillus</taxon>
        <taxon>Aspergillus subgen. Nidulantes</taxon>
    </lineage>
</organism>
<evidence type="ECO:0000256" key="16">
    <source>
        <dbReference type="ARBA" id="ARBA00031250"/>
    </source>
</evidence>
<evidence type="ECO:0000256" key="5">
    <source>
        <dbReference type="ARBA" id="ARBA00022448"/>
    </source>
</evidence>
<keyword evidence="11" id="KW-0333">Golgi apparatus</keyword>
<dbReference type="SUPFAM" id="SSF110296">
    <property type="entry name" value="Oligoxyloglucan reducing end-specific cellobiohydrolase"/>
    <property type="match status" value="2"/>
</dbReference>
<dbReference type="InterPro" id="IPR050310">
    <property type="entry name" value="VPS10-sortilin"/>
</dbReference>
<evidence type="ECO:0000256" key="1">
    <source>
        <dbReference type="ARBA" id="ARBA00004166"/>
    </source>
</evidence>
<dbReference type="Gene3D" id="3.30.60.270">
    <property type="match status" value="2"/>
</dbReference>
<evidence type="ECO:0000256" key="17">
    <source>
        <dbReference type="ARBA" id="ARBA00031354"/>
    </source>
</evidence>
<gene>
    <name evidence="22" type="ORF">BDW59DRAFT_151241</name>
</gene>
<comment type="function">
    <text evidence="15">Functions as a sorting receptor in the Golgi compartment required for the intracellular sorting and delivery of soluble vacuolar proteins, like carboxypeptidase Y (CPY) and proteinase A. Executes multiple rounds of sorting by cycling between the late Golgi and a prevacuolar endosome-like compartment.</text>
</comment>
<dbReference type="InterPro" id="IPR036278">
    <property type="entry name" value="Sialidase_sf"/>
</dbReference>
<keyword evidence="12 19" id="KW-0472">Membrane</keyword>
<evidence type="ECO:0000313" key="22">
    <source>
        <dbReference type="EMBL" id="KAL2819880.1"/>
    </source>
</evidence>
<comment type="similarity">
    <text evidence="3">Belongs to the VPS10-related sortilin family.</text>
</comment>
<evidence type="ECO:0000259" key="21">
    <source>
        <dbReference type="SMART" id="SM00602"/>
    </source>
</evidence>
<dbReference type="InterPro" id="IPR031778">
    <property type="entry name" value="Sortilin_N"/>
</dbReference>
<feature type="transmembrane region" description="Helical" evidence="19">
    <location>
        <begin position="1344"/>
        <end position="1365"/>
    </location>
</feature>
<dbReference type="Pfam" id="PF15902">
    <property type="entry name" value="Sortilin-Vps10"/>
    <property type="match status" value="2"/>
</dbReference>
<evidence type="ECO:0000256" key="13">
    <source>
        <dbReference type="ARBA" id="ARBA00023170"/>
    </source>
</evidence>
<dbReference type="InterPro" id="IPR006581">
    <property type="entry name" value="VPS10"/>
</dbReference>
<dbReference type="PANTHER" id="PTHR12106:SF27">
    <property type="entry name" value="SORTILIN-RELATED RECEPTOR"/>
    <property type="match status" value="1"/>
</dbReference>
<feature type="chain" id="PRO_5047248335" description="Vacuolar protein sorting/targeting protein 10" evidence="20">
    <location>
        <begin position="24"/>
        <end position="1474"/>
    </location>
</feature>
<proteinExistence type="inferred from homology"/>
<evidence type="ECO:0000256" key="12">
    <source>
        <dbReference type="ARBA" id="ARBA00023136"/>
    </source>
</evidence>
<dbReference type="PANTHER" id="PTHR12106">
    <property type="entry name" value="SORTILIN RELATED"/>
    <property type="match status" value="1"/>
</dbReference>
<evidence type="ECO:0000256" key="6">
    <source>
        <dbReference type="ARBA" id="ARBA00022692"/>
    </source>
</evidence>
<keyword evidence="13" id="KW-0675">Receptor</keyword>
<keyword evidence="10 19" id="KW-1133">Transmembrane helix</keyword>
<dbReference type="SUPFAM" id="SSF50939">
    <property type="entry name" value="Sialidases"/>
    <property type="match status" value="1"/>
</dbReference>
<evidence type="ECO:0000256" key="2">
    <source>
        <dbReference type="ARBA" id="ARBA00004488"/>
    </source>
</evidence>
<dbReference type="Proteomes" id="UP001610335">
    <property type="component" value="Unassembled WGS sequence"/>
</dbReference>
<evidence type="ECO:0000256" key="14">
    <source>
        <dbReference type="ARBA" id="ARBA00023180"/>
    </source>
</evidence>
<evidence type="ECO:0000256" key="3">
    <source>
        <dbReference type="ARBA" id="ARBA00008251"/>
    </source>
</evidence>
<keyword evidence="7 20" id="KW-0732">Signal</keyword>
<dbReference type="Pfam" id="PF15901">
    <property type="entry name" value="Sortilin_C"/>
    <property type="match status" value="2"/>
</dbReference>
<dbReference type="CDD" id="cd15482">
    <property type="entry name" value="Sialidase_non-viral"/>
    <property type="match status" value="1"/>
</dbReference>
<evidence type="ECO:0000256" key="15">
    <source>
        <dbReference type="ARBA" id="ARBA00025569"/>
    </source>
</evidence>
<evidence type="ECO:0000256" key="10">
    <source>
        <dbReference type="ARBA" id="ARBA00022989"/>
    </source>
</evidence>
<feature type="signal peptide" evidence="20">
    <location>
        <begin position="1"/>
        <end position="23"/>
    </location>
</feature>
<dbReference type="SMART" id="SM00602">
    <property type="entry name" value="VPS10"/>
    <property type="match status" value="2"/>
</dbReference>
<evidence type="ECO:0000256" key="19">
    <source>
        <dbReference type="SAM" id="Phobius"/>
    </source>
</evidence>
<dbReference type="Gene3D" id="2.130.10.10">
    <property type="entry name" value="YVTN repeat-like/Quinoprotein amine dehydrogenase"/>
    <property type="match status" value="2"/>
</dbReference>
<comment type="subcellular location">
    <subcellularLocation>
        <location evidence="1">Golgi apparatus</location>
        <location evidence="1">trans-Golgi network membrane</location>
        <topology evidence="1">Multi-pass membrane protein</topology>
    </subcellularLocation>
    <subcellularLocation>
        <location evidence="2">Prevacuolar compartment membrane</location>
        <topology evidence="2">Multi-pass membrane protein</topology>
    </subcellularLocation>
</comment>
<keyword evidence="8" id="KW-0677">Repeat</keyword>
<dbReference type="InterPro" id="IPR031777">
    <property type="entry name" value="Sortilin_C"/>
</dbReference>
<keyword evidence="5" id="KW-0813">Transport</keyword>
<dbReference type="Gene3D" id="2.10.70.80">
    <property type="match status" value="2"/>
</dbReference>
<evidence type="ECO:0000256" key="11">
    <source>
        <dbReference type="ARBA" id="ARBA00023034"/>
    </source>
</evidence>
<keyword evidence="6 19" id="KW-0812">Transmembrane</keyword>
<keyword evidence="14" id="KW-0325">Glycoprotein</keyword>
<feature type="domain" description="VPS10" evidence="21">
    <location>
        <begin position="703"/>
        <end position="1333"/>
    </location>
</feature>
<evidence type="ECO:0000256" key="18">
    <source>
        <dbReference type="ARBA" id="ARBA00031902"/>
    </source>
</evidence>
<accession>A0ABR4HWL7</accession>
<evidence type="ECO:0000256" key="8">
    <source>
        <dbReference type="ARBA" id="ARBA00022737"/>
    </source>
</evidence>
<evidence type="ECO:0000313" key="23">
    <source>
        <dbReference type="Proteomes" id="UP001610335"/>
    </source>
</evidence>
<sequence length="1474" mass="165411">MISRWLQLLGCLILALLLPASAAKNAKPSITPYKLPEKPYYMFYFENSDTVLISLENKDVIRSFDAGENWEIIEDEGMKHAVVSIHQHPFDENKAFALGADGKHWITTNQAKTWKPFKIPDLQHFKNPQSGPFAFHGRDTDKVIFETKPCPSCALRSYYTTDNFDTIDVLAESAVGCYWAVGDPQFATGPDEPKSMNDRTLCVAPGFKSSSRYAFRLVYSDDYFNSQGIEVKLQDGRPVSGVTSIAQVKRFIVAAVESQGTTERALYVTIDTEDWHRAEFDDHKIEEDAYTVLESTNYSLQVDVLTDPYNGMGVLFTSNSDGTHFTRNIEHTNRGLRGYVDFEKLAVIQGIVLVNTVKNPKEVESGSRKEVVSKISFDDGRTFRSLKVGGDTLHLHSVNSDTNLGRVFSSPAPGLVMGIGNTGDRLGDYIDDGNLYISEDAGLNWRLALKGPHKYEFGDQGAVLVAISDKGKLKNIEYSLDHGKEWKSVDLPHEIEAETYGTTMTTTPDSTSLKFILVGYSKDDYYVYALDFDDLHERKCEEDDFDSHWPARLDENGEPDCLMGHKQFFRRRKANADCFVAEAFNSSMSRFEPCKCTTEDFECKYKQTEDGECLPPKSLIPPEGECKNPIDTFMGPSGWRLIPGDACIRKDGDNLDKNIELPCKDVSDLPKSKGITSTPKSFNSDVYGYYYLERQVTNSGEDETIMMLSTEHELFVSHDHGKNWEQELKDTNIIRVVRHYYNSDTAYILTNSNGGYYTINRGETFQSFNTKNPPTHKSVPTLRFHPSKRDWLIWIGAVDCDSGNCHPNAYFSDDRGDTWKLMLRYAKKCEFESRENRPDSDYLIFCEQYENENENNRLQLVSSADEKFSDWHVQFPDVVDYVTRSEYIIVASRNTETGALKASVSIDGVTFADLKFPPNIVPVQNLYTVLDTSEHAIFLYVQAGNMPGAEYGSIVKSNSNGTTYVLSLNAVNQDAKGYVDFERMQALEGVVMANIVSNIDELSDGVPKKLRTMITHNDGGEWSLLAPPAKDADGENFACSVDGGKGTDKCALHLHGYTERTDPRDTFSSGSAIGLMMGQGNVGDQLTGKEEADTFITQDGGITWKPVKKGRYMWEYGDSGSVIAIVSEGKSTKVLQYSTDEGDTWQDYQFSEEEMEVFDISTVPSDTSKSFLLWVMKSGKPISINVDFSGLYDRDCEFDNGGDVSDDYYLWNPRHPFQEDNCLFGHVEQYRRKKASAGCWNNWRGPHLHSVAKNCTCTRADYECDYNYERQSDNSCALVPGLTAEDPVAYCKAHPEAVEFWEVTGYRRIPQTTCEGGTILDHLVPQPCPGKEEEYDQKHGISSIGLFFAIVTPIALAGVVSYYLYTRWDGKFGQIRLGDTSGSQGLLSRDSLLIMIPITIIAGVVAVAKTLPLLATSLWRSASGYIRIGRSRNYHRPYASRSSFAARRGEYTSVVDDEDELLGVDVDGDEEEDL</sequence>
<dbReference type="EMBL" id="JBFXLS010000074">
    <property type="protein sequence ID" value="KAL2819880.1"/>
    <property type="molecule type" value="Genomic_DNA"/>
</dbReference>
<evidence type="ECO:0000256" key="7">
    <source>
        <dbReference type="ARBA" id="ARBA00022729"/>
    </source>
</evidence>
<keyword evidence="23" id="KW-1185">Reference proteome</keyword>